<evidence type="ECO:0000256" key="3">
    <source>
        <dbReference type="ARBA" id="ARBA00022598"/>
    </source>
</evidence>
<dbReference type="InterPro" id="IPR017958">
    <property type="entry name" value="Gln-tRNA_amidoTrfase_suB_CS"/>
</dbReference>
<dbReference type="SUPFAM" id="SSF89095">
    <property type="entry name" value="GatB/YqeY motif"/>
    <property type="match status" value="1"/>
</dbReference>
<evidence type="ECO:0000256" key="10">
    <source>
        <dbReference type="HAMAP-Rule" id="MF_00121"/>
    </source>
</evidence>
<accession>A0A399FXA0</accession>
<comment type="subunit">
    <text evidence="2 10">Heterotrimer of A, B and C subunits.</text>
</comment>
<organism evidence="12 13">
    <name type="scientific">candidate division NPL-UPA2 bacterium Unc8</name>
    <dbReference type="NCBI Taxonomy" id="1980939"/>
    <lineage>
        <taxon>Bacteria</taxon>
    </lineage>
</organism>
<reference evidence="12 13" key="1">
    <citation type="submission" date="2018-08" db="EMBL/GenBank/DDBJ databases">
        <title>Draft genome of candidate division NPL-UPA2 bacterium Unc8 that adapted to ultra-basic serpentinizing groundwater.</title>
        <authorList>
            <person name="Ishii S."/>
            <person name="Suzuki S."/>
            <person name="Nealson K.H."/>
        </authorList>
    </citation>
    <scope>NUCLEOTIDE SEQUENCE [LARGE SCALE GENOMIC DNA]</scope>
    <source>
        <strain evidence="12">Unc8</strain>
    </source>
</reference>
<keyword evidence="12" id="KW-0808">Transferase</keyword>
<dbReference type="AlphaFoldDB" id="A0A399FXA0"/>
<gene>
    <name evidence="10 12" type="primary">gatB</name>
    <name evidence="12" type="ORF">B9J77_00485</name>
</gene>
<dbReference type="GO" id="GO:0070681">
    <property type="term" value="P:glutaminyl-tRNAGln biosynthesis via transamidation"/>
    <property type="evidence" value="ECO:0007669"/>
    <property type="project" value="TreeGrafter"/>
</dbReference>
<keyword evidence="6 10" id="KW-0648">Protein biosynthesis</keyword>
<dbReference type="InterPro" id="IPR003789">
    <property type="entry name" value="Asn/Gln_tRNA_amidoTrase-B-like"/>
</dbReference>
<evidence type="ECO:0000256" key="5">
    <source>
        <dbReference type="ARBA" id="ARBA00022840"/>
    </source>
</evidence>
<evidence type="ECO:0000256" key="2">
    <source>
        <dbReference type="ARBA" id="ARBA00011123"/>
    </source>
</evidence>
<dbReference type="Pfam" id="PF02637">
    <property type="entry name" value="GatB_Yqey"/>
    <property type="match status" value="1"/>
</dbReference>
<sequence length="482" mass="54001">MYQTVIGLEVHAELSLDTKIFCGCSTKFGQEPNSQTCPICLGLPGALPVLNEEAVKYIIKIGLALGCRILPEARFDRKNYYYPDLPKNYQISQNYLPFAVDGYLELPPSQKKGTPIKVGIDNVHLEEDTGKNIHSESGGREGYSLVDFNRAGIPLVEIVTRPDMHSLEDTESFMVSLRNILLYLGVSNCKMEEGALRFEASVSIRPDEASSLNARVEIKNLNSFKSVLRSLQYEIERQRRLLSGGEIVSGETRLWDEKEGKTLTMRVKESSPDYRYFPEPDLPPVVIKPQWIKTIRAAMPELPAERLRRFVKKYHLPPYDAIILTSSKSLADFYEEVVEGFPDGKHVSNWIMGEVLEKLKERKIGIEESSLTPASLSELLNLIKCGTISGKMAREVFAEMFATGKGAGEIVKERGLAQISDTRKIKETIDLILKKNPAAISDFQTGKKKVIAYLTGQVMKETKGAANPQLVNELLQEALQQQ</sequence>
<dbReference type="NCBIfam" id="TIGR00133">
    <property type="entry name" value="gatB"/>
    <property type="match status" value="1"/>
</dbReference>
<evidence type="ECO:0000256" key="6">
    <source>
        <dbReference type="ARBA" id="ARBA00022917"/>
    </source>
</evidence>
<dbReference type="InterPro" id="IPR023168">
    <property type="entry name" value="GatB_Yqey_C_2"/>
</dbReference>
<dbReference type="PANTHER" id="PTHR11659">
    <property type="entry name" value="GLUTAMYL-TRNA GLN AMIDOTRANSFERASE SUBUNIT B MITOCHONDRIAL AND PROKARYOTIC PET112-RELATED"/>
    <property type="match status" value="1"/>
</dbReference>
<dbReference type="NCBIfam" id="NF004012">
    <property type="entry name" value="PRK05477.1-2"/>
    <property type="match status" value="1"/>
</dbReference>
<dbReference type="PROSITE" id="PS01234">
    <property type="entry name" value="GATB"/>
    <property type="match status" value="1"/>
</dbReference>
<dbReference type="SUPFAM" id="SSF55931">
    <property type="entry name" value="Glutamine synthetase/guanido kinase"/>
    <property type="match status" value="1"/>
</dbReference>
<dbReference type="EC" id="6.3.5.-" evidence="10"/>
<dbReference type="NCBIfam" id="NF004014">
    <property type="entry name" value="PRK05477.1-4"/>
    <property type="match status" value="1"/>
</dbReference>
<dbReference type="PANTHER" id="PTHR11659:SF0">
    <property type="entry name" value="GLUTAMYL-TRNA(GLN) AMIDOTRANSFERASE SUBUNIT B, MITOCHONDRIAL"/>
    <property type="match status" value="1"/>
</dbReference>
<dbReference type="GO" id="GO:0005524">
    <property type="term" value="F:ATP binding"/>
    <property type="evidence" value="ECO:0007669"/>
    <property type="project" value="UniProtKB-KW"/>
</dbReference>
<name>A0A399FXA0_UNCN2</name>
<evidence type="ECO:0000256" key="1">
    <source>
        <dbReference type="ARBA" id="ARBA00005306"/>
    </source>
</evidence>
<dbReference type="InterPro" id="IPR042114">
    <property type="entry name" value="GatB_C_1"/>
</dbReference>
<dbReference type="InterPro" id="IPR004413">
    <property type="entry name" value="GatB"/>
</dbReference>
<comment type="function">
    <text evidence="7 10">Allows the formation of correctly charged Asn-tRNA(Asn) or Gln-tRNA(Gln) through the transamidation of misacylated Asp-tRNA(Asn) or Glu-tRNA(Gln) in organisms which lack either or both of asparaginyl-tRNA or glutaminyl-tRNA synthetases. The reaction takes place in the presence of glutamine and ATP through an activated phospho-Asp-tRNA(Asn) or phospho-Glu-tRNA(Gln).</text>
</comment>
<dbReference type="EMBL" id="NDHY01000001">
    <property type="protein sequence ID" value="RII01048.1"/>
    <property type="molecule type" value="Genomic_DNA"/>
</dbReference>
<dbReference type="InterPro" id="IPR014746">
    <property type="entry name" value="Gln_synth/guanido_kin_cat_dom"/>
</dbReference>
<dbReference type="InterPro" id="IPR006075">
    <property type="entry name" value="Asn/Gln-tRNA_Trfase_suB/E_cat"/>
</dbReference>
<keyword evidence="4 10" id="KW-0547">Nucleotide-binding</keyword>
<comment type="caution">
    <text evidence="12">The sequence shown here is derived from an EMBL/GenBank/DDBJ whole genome shotgun (WGS) entry which is preliminary data.</text>
</comment>
<proteinExistence type="inferred from homology"/>
<evidence type="ECO:0000313" key="12">
    <source>
        <dbReference type="EMBL" id="RII01048.1"/>
    </source>
</evidence>
<comment type="similarity">
    <text evidence="1 10">Belongs to the GatB/GatE family. GatB subfamily.</text>
</comment>
<dbReference type="Gene3D" id="1.10.150.380">
    <property type="entry name" value="GatB domain, N-terminal subdomain"/>
    <property type="match status" value="1"/>
</dbReference>
<dbReference type="GO" id="GO:0050567">
    <property type="term" value="F:glutaminyl-tRNA synthase (glutamine-hydrolyzing) activity"/>
    <property type="evidence" value="ECO:0007669"/>
    <property type="project" value="UniProtKB-UniRule"/>
</dbReference>
<keyword evidence="5 10" id="KW-0067">ATP-binding</keyword>
<dbReference type="FunFam" id="1.10.10.410:FF:000001">
    <property type="entry name" value="Aspartyl/glutamyl-tRNA(Asn/Gln) amidotransferase subunit B"/>
    <property type="match status" value="1"/>
</dbReference>
<evidence type="ECO:0000256" key="9">
    <source>
        <dbReference type="ARBA" id="ARBA00047913"/>
    </source>
</evidence>
<evidence type="ECO:0000256" key="7">
    <source>
        <dbReference type="ARBA" id="ARBA00024799"/>
    </source>
</evidence>
<keyword evidence="3 10" id="KW-0436">Ligase</keyword>
<comment type="catalytic activity">
    <reaction evidence="9 10">
        <text>L-glutamyl-tRNA(Gln) + L-glutamine + ATP + H2O = L-glutaminyl-tRNA(Gln) + L-glutamate + ADP + phosphate + H(+)</text>
        <dbReference type="Rhea" id="RHEA:17521"/>
        <dbReference type="Rhea" id="RHEA-COMP:9681"/>
        <dbReference type="Rhea" id="RHEA-COMP:9684"/>
        <dbReference type="ChEBI" id="CHEBI:15377"/>
        <dbReference type="ChEBI" id="CHEBI:15378"/>
        <dbReference type="ChEBI" id="CHEBI:29985"/>
        <dbReference type="ChEBI" id="CHEBI:30616"/>
        <dbReference type="ChEBI" id="CHEBI:43474"/>
        <dbReference type="ChEBI" id="CHEBI:58359"/>
        <dbReference type="ChEBI" id="CHEBI:78520"/>
        <dbReference type="ChEBI" id="CHEBI:78521"/>
        <dbReference type="ChEBI" id="CHEBI:456216"/>
    </reaction>
</comment>
<dbReference type="FunFam" id="1.10.150.380:FF:000001">
    <property type="entry name" value="Aspartyl/glutamyl-tRNA(Asn/Gln) amidotransferase subunit B"/>
    <property type="match status" value="1"/>
</dbReference>
<dbReference type="GO" id="GO:0016740">
    <property type="term" value="F:transferase activity"/>
    <property type="evidence" value="ECO:0007669"/>
    <property type="project" value="UniProtKB-KW"/>
</dbReference>
<feature type="domain" description="Asn/Gln amidotransferase" evidence="11">
    <location>
        <begin position="332"/>
        <end position="479"/>
    </location>
</feature>
<dbReference type="InterPro" id="IPR018027">
    <property type="entry name" value="Asn/Gln_amidotransferase"/>
</dbReference>
<dbReference type="Pfam" id="PF02934">
    <property type="entry name" value="GatB_N"/>
    <property type="match status" value="1"/>
</dbReference>
<dbReference type="GO" id="GO:0050566">
    <property type="term" value="F:asparaginyl-tRNA synthase (glutamine-hydrolyzing) activity"/>
    <property type="evidence" value="ECO:0007669"/>
    <property type="project" value="RHEA"/>
</dbReference>
<dbReference type="Proteomes" id="UP000266287">
    <property type="component" value="Unassembled WGS sequence"/>
</dbReference>
<evidence type="ECO:0000259" key="11">
    <source>
        <dbReference type="SMART" id="SM00845"/>
    </source>
</evidence>
<evidence type="ECO:0000256" key="8">
    <source>
        <dbReference type="ARBA" id="ARBA00047380"/>
    </source>
</evidence>
<protein>
    <recommendedName>
        <fullName evidence="10">Aspartyl/glutamyl-tRNA(Asn/Gln) amidotransferase subunit B</fullName>
        <shortName evidence="10">Asp/Glu-ADT subunit B</shortName>
        <ecNumber evidence="10">6.3.5.-</ecNumber>
    </recommendedName>
</protein>
<evidence type="ECO:0000313" key="13">
    <source>
        <dbReference type="Proteomes" id="UP000266287"/>
    </source>
</evidence>
<evidence type="ECO:0000256" key="4">
    <source>
        <dbReference type="ARBA" id="ARBA00022741"/>
    </source>
</evidence>
<dbReference type="GO" id="GO:0006412">
    <property type="term" value="P:translation"/>
    <property type="evidence" value="ECO:0007669"/>
    <property type="project" value="UniProtKB-UniRule"/>
</dbReference>
<dbReference type="Gene3D" id="1.10.10.410">
    <property type="match status" value="1"/>
</dbReference>
<dbReference type="HAMAP" id="MF_00121">
    <property type="entry name" value="GatB"/>
    <property type="match status" value="1"/>
</dbReference>
<dbReference type="InterPro" id="IPR017959">
    <property type="entry name" value="Asn/Gln-tRNA_amidoTrfase_suB/E"/>
</dbReference>
<comment type="catalytic activity">
    <reaction evidence="8 10">
        <text>L-aspartyl-tRNA(Asn) + L-glutamine + ATP + H2O = L-asparaginyl-tRNA(Asn) + L-glutamate + ADP + phosphate + 2 H(+)</text>
        <dbReference type="Rhea" id="RHEA:14513"/>
        <dbReference type="Rhea" id="RHEA-COMP:9674"/>
        <dbReference type="Rhea" id="RHEA-COMP:9677"/>
        <dbReference type="ChEBI" id="CHEBI:15377"/>
        <dbReference type="ChEBI" id="CHEBI:15378"/>
        <dbReference type="ChEBI" id="CHEBI:29985"/>
        <dbReference type="ChEBI" id="CHEBI:30616"/>
        <dbReference type="ChEBI" id="CHEBI:43474"/>
        <dbReference type="ChEBI" id="CHEBI:58359"/>
        <dbReference type="ChEBI" id="CHEBI:78515"/>
        <dbReference type="ChEBI" id="CHEBI:78516"/>
        <dbReference type="ChEBI" id="CHEBI:456216"/>
    </reaction>
</comment>
<dbReference type="SMART" id="SM00845">
    <property type="entry name" value="GatB_Yqey"/>
    <property type="match status" value="1"/>
</dbReference>